<accession>A0A8X6K905</accession>
<proteinExistence type="predicted"/>
<keyword evidence="1" id="KW-1133">Transmembrane helix</keyword>
<comment type="caution">
    <text evidence="2">The sequence shown here is derived from an EMBL/GenBank/DDBJ whole genome shotgun (WGS) entry which is preliminary data.</text>
</comment>
<keyword evidence="1" id="KW-0812">Transmembrane</keyword>
<name>A0A8X6K905_TRICU</name>
<evidence type="ECO:0000313" key="2">
    <source>
        <dbReference type="EMBL" id="GFQ66259.1"/>
    </source>
</evidence>
<keyword evidence="3" id="KW-1185">Reference proteome</keyword>
<dbReference type="EMBL" id="BMAO01020281">
    <property type="protein sequence ID" value="GFQ66259.1"/>
    <property type="molecule type" value="Genomic_DNA"/>
</dbReference>
<organism evidence="2 3">
    <name type="scientific">Trichonephila clavata</name>
    <name type="common">Joro spider</name>
    <name type="synonym">Nephila clavata</name>
    <dbReference type="NCBI Taxonomy" id="2740835"/>
    <lineage>
        <taxon>Eukaryota</taxon>
        <taxon>Metazoa</taxon>
        <taxon>Ecdysozoa</taxon>
        <taxon>Arthropoda</taxon>
        <taxon>Chelicerata</taxon>
        <taxon>Arachnida</taxon>
        <taxon>Araneae</taxon>
        <taxon>Araneomorphae</taxon>
        <taxon>Entelegynae</taxon>
        <taxon>Araneoidea</taxon>
        <taxon>Nephilidae</taxon>
        <taxon>Trichonephila</taxon>
    </lineage>
</organism>
<feature type="transmembrane region" description="Helical" evidence="1">
    <location>
        <begin position="6"/>
        <end position="27"/>
    </location>
</feature>
<evidence type="ECO:0000256" key="1">
    <source>
        <dbReference type="SAM" id="Phobius"/>
    </source>
</evidence>
<sequence>MGTASFQMGAVVMLLVWHIYNSIIYTFTNVFEGFSKIFELIWQHEFSYQLIVQPSVFGSYAHKNSSELATHFNRLECCKITSKDAESNAEFMDNICHSELIF</sequence>
<gene>
    <name evidence="2" type="ORF">TNCT_423191</name>
</gene>
<keyword evidence="1" id="KW-0472">Membrane</keyword>
<reference evidence="2" key="1">
    <citation type="submission" date="2020-07" db="EMBL/GenBank/DDBJ databases">
        <title>Multicomponent nature underlies the extraordinary mechanical properties of spider dragline silk.</title>
        <authorList>
            <person name="Kono N."/>
            <person name="Nakamura H."/>
            <person name="Mori M."/>
            <person name="Yoshida Y."/>
            <person name="Ohtoshi R."/>
            <person name="Malay A.D."/>
            <person name="Moran D.A.P."/>
            <person name="Tomita M."/>
            <person name="Numata K."/>
            <person name="Arakawa K."/>
        </authorList>
    </citation>
    <scope>NUCLEOTIDE SEQUENCE</scope>
</reference>
<dbReference type="Proteomes" id="UP000887116">
    <property type="component" value="Unassembled WGS sequence"/>
</dbReference>
<evidence type="ECO:0000313" key="3">
    <source>
        <dbReference type="Proteomes" id="UP000887116"/>
    </source>
</evidence>
<protein>
    <submittedName>
        <fullName evidence="2">Uncharacterized protein</fullName>
    </submittedName>
</protein>
<dbReference type="AlphaFoldDB" id="A0A8X6K905"/>